<feature type="transmembrane region" description="Helical" evidence="2">
    <location>
        <begin position="211"/>
        <end position="232"/>
    </location>
</feature>
<feature type="transmembrane region" description="Helical" evidence="2">
    <location>
        <begin position="12"/>
        <end position="36"/>
    </location>
</feature>
<sequence>MAESMNPTRGRIPVAGNVISLALSLITISTLAICLTRRIQAIHSWKSLPFTSWLLVLIYLDSTLFVFVTAIISKGLGINHSVQICEGAILLCLICYMTTKVLIYLFLVEKAYIIRGSRQPRLKDKLYLFNFFGMICPYAVVIVLNFVFRFAYINDEGVCIIGMKKFAMLPLIIFDVVVNVYLTTLFLIPLRKLYSYQHNINTALRTVALRTFVGSCATLTSSVVNLTVLMVLRGEQGWICLMCCNADILFSVIILHWVTAIDSSRNPSGSTHAALGERSKGSQVGKANRSSVAWSANRSENRRTQGVVTTECIANVNDPGSDIELDKIRVQTEQIREVEIDGGSDDTIDPYQIFPGRSNSTDRIV</sequence>
<keyword evidence="2" id="KW-0472">Membrane</keyword>
<reference evidence="3 4" key="1">
    <citation type="journal article" date="2016" name="Nat. Commun.">
        <title>Ectomycorrhizal ecology is imprinted in the genome of the dominant symbiotic fungus Cenococcum geophilum.</title>
        <authorList>
            <consortium name="DOE Joint Genome Institute"/>
            <person name="Peter M."/>
            <person name="Kohler A."/>
            <person name="Ohm R.A."/>
            <person name="Kuo A."/>
            <person name="Krutzmann J."/>
            <person name="Morin E."/>
            <person name="Arend M."/>
            <person name="Barry K.W."/>
            <person name="Binder M."/>
            <person name="Choi C."/>
            <person name="Clum A."/>
            <person name="Copeland A."/>
            <person name="Grisel N."/>
            <person name="Haridas S."/>
            <person name="Kipfer T."/>
            <person name="LaButti K."/>
            <person name="Lindquist E."/>
            <person name="Lipzen A."/>
            <person name="Maire R."/>
            <person name="Meier B."/>
            <person name="Mihaltcheva S."/>
            <person name="Molinier V."/>
            <person name="Murat C."/>
            <person name="Poggeler S."/>
            <person name="Quandt C.A."/>
            <person name="Sperisen C."/>
            <person name="Tritt A."/>
            <person name="Tisserant E."/>
            <person name="Crous P.W."/>
            <person name="Henrissat B."/>
            <person name="Nehls U."/>
            <person name="Egli S."/>
            <person name="Spatafora J.W."/>
            <person name="Grigoriev I.V."/>
            <person name="Martin F.M."/>
        </authorList>
    </citation>
    <scope>NUCLEOTIDE SEQUENCE [LARGE SCALE GENOMIC DNA]</scope>
    <source>
        <strain evidence="3 4">CBS 207.34</strain>
    </source>
</reference>
<feature type="region of interest" description="Disordered" evidence="1">
    <location>
        <begin position="265"/>
        <end position="300"/>
    </location>
</feature>
<feature type="transmembrane region" description="Helical" evidence="2">
    <location>
        <begin position="87"/>
        <end position="107"/>
    </location>
</feature>
<evidence type="ECO:0000313" key="3">
    <source>
        <dbReference type="EMBL" id="OCL11708.1"/>
    </source>
</evidence>
<accession>A0A8E2F7H5</accession>
<evidence type="ECO:0000313" key="4">
    <source>
        <dbReference type="Proteomes" id="UP000250140"/>
    </source>
</evidence>
<keyword evidence="2" id="KW-0812">Transmembrane</keyword>
<proteinExistence type="predicted"/>
<dbReference type="Proteomes" id="UP000250140">
    <property type="component" value="Unassembled WGS sequence"/>
</dbReference>
<dbReference type="PANTHER" id="PTHR38848">
    <property type="entry name" value="G-PROTEIN COUPLED RECEPTORS FAMILY 3 PROFILE DOMAIN-CONTAINING PROTEIN"/>
    <property type="match status" value="1"/>
</dbReference>
<protein>
    <submittedName>
        <fullName evidence="3">Uncharacterized protein</fullName>
    </submittedName>
</protein>
<feature type="transmembrane region" description="Helical" evidence="2">
    <location>
        <begin position="127"/>
        <end position="148"/>
    </location>
</feature>
<name>A0A8E2F7H5_9PEZI</name>
<feature type="region of interest" description="Disordered" evidence="1">
    <location>
        <begin position="340"/>
        <end position="365"/>
    </location>
</feature>
<evidence type="ECO:0000256" key="1">
    <source>
        <dbReference type="SAM" id="MobiDB-lite"/>
    </source>
</evidence>
<evidence type="ECO:0000256" key="2">
    <source>
        <dbReference type="SAM" id="Phobius"/>
    </source>
</evidence>
<feature type="compositionally biased region" description="Polar residues" evidence="1">
    <location>
        <begin position="288"/>
        <end position="300"/>
    </location>
</feature>
<keyword evidence="4" id="KW-1185">Reference proteome</keyword>
<feature type="transmembrane region" description="Helical" evidence="2">
    <location>
        <begin position="238"/>
        <end position="258"/>
    </location>
</feature>
<dbReference type="OrthoDB" id="3210850at2759"/>
<feature type="transmembrane region" description="Helical" evidence="2">
    <location>
        <begin position="168"/>
        <end position="190"/>
    </location>
</feature>
<dbReference type="AlphaFoldDB" id="A0A8E2F7H5"/>
<gene>
    <name evidence="3" type="ORF">AOQ84DRAFT_373751</name>
</gene>
<organism evidence="3 4">
    <name type="scientific">Glonium stellatum</name>
    <dbReference type="NCBI Taxonomy" id="574774"/>
    <lineage>
        <taxon>Eukaryota</taxon>
        <taxon>Fungi</taxon>
        <taxon>Dikarya</taxon>
        <taxon>Ascomycota</taxon>
        <taxon>Pezizomycotina</taxon>
        <taxon>Dothideomycetes</taxon>
        <taxon>Pleosporomycetidae</taxon>
        <taxon>Gloniales</taxon>
        <taxon>Gloniaceae</taxon>
        <taxon>Glonium</taxon>
    </lineage>
</organism>
<feature type="transmembrane region" description="Helical" evidence="2">
    <location>
        <begin position="48"/>
        <end position="72"/>
    </location>
</feature>
<dbReference type="PANTHER" id="PTHR38848:SF3">
    <property type="entry name" value="G-PROTEIN COUPLED RECEPTORS FAMILY 3 PROFILE DOMAIN-CONTAINING PROTEIN"/>
    <property type="match status" value="1"/>
</dbReference>
<dbReference type="EMBL" id="KV749005">
    <property type="protein sequence ID" value="OCL11708.1"/>
    <property type="molecule type" value="Genomic_DNA"/>
</dbReference>
<keyword evidence="2" id="KW-1133">Transmembrane helix</keyword>